<dbReference type="OrthoDB" id="164567at2759"/>
<evidence type="ECO:0000313" key="2">
    <source>
        <dbReference type="Proteomes" id="UP001165083"/>
    </source>
</evidence>
<dbReference type="AlphaFoldDB" id="A0A9W6UAN4"/>
<dbReference type="SUPFAM" id="SSF52047">
    <property type="entry name" value="RNI-like"/>
    <property type="match status" value="1"/>
</dbReference>
<name>A0A9W6UAN4_9STRA</name>
<protein>
    <submittedName>
        <fullName evidence="1">Unnamed protein product</fullName>
    </submittedName>
</protein>
<dbReference type="SMART" id="SM00368">
    <property type="entry name" value="LRR_RI"/>
    <property type="match status" value="2"/>
</dbReference>
<dbReference type="InterPro" id="IPR032675">
    <property type="entry name" value="LRR_dom_sf"/>
</dbReference>
<proteinExistence type="predicted"/>
<organism evidence="1 2">
    <name type="scientific">Phytophthora lilii</name>
    <dbReference type="NCBI Taxonomy" id="2077276"/>
    <lineage>
        <taxon>Eukaryota</taxon>
        <taxon>Sar</taxon>
        <taxon>Stramenopiles</taxon>
        <taxon>Oomycota</taxon>
        <taxon>Peronosporomycetes</taxon>
        <taxon>Peronosporales</taxon>
        <taxon>Peronosporaceae</taxon>
        <taxon>Phytophthora</taxon>
    </lineage>
</organism>
<dbReference type="CDD" id="cd09917">
    <property type="entry name" value="F-box_SF"/>
    <property type="match status" value="1"/>
</dbReference>
<comment type="caution">
    <text evidence="1">The sequence shown here is derived from an EMBL/GenBank/DDBJ whole genome shotgun (WGS) entry which is preliminary data.</text>
</comment>
<dbReference type="EMBL" id="BSXW01000719">
    <property type="protein sequence ID" value="GMF28524.1"/>
    <property type="molecule type" value="Genomic_DNA"/>
</dbReference>
<evidence type="ECO:0000313" key="1">
    <source>
        <dbReference type="EMBL" id="GMF28524.1"/>
    </source>
</evidence>
<dbReference type="Gene3D" id="3.80.10.10">
    <property type="entry name" value="Ribonuclease Inhibitor"/>
    <property type="match status" value="1"/>
</dbReference>
<gene>
    <name evidence="1" type="ORF">Plil01_001201700</name>
</gene>
<accession>A0A9W6UAN4</accession>
<keyword evidence="2" id="KW-1185">Reference proteome</keyword>
<sequence>MLLKSKYGKVDAKISYIGRRAELAIYSQAYSAWEYRNPQTLSRRLHSLVVKLHLNNLAAAEDSAYAMEQMQMVAATRKRSCSANDEPFVGKRARYESVDAAVTTVTSPLFFDGNSDLLQHVCSFLGAPDVLRCSATCSQAASQLPAFVSSIEVSTVSLSKVHPTVRATFFTRFPNLESFSITGRMQAKQFNFQDEKTLVARNVLVRSMLNSLSNANLPKLAAFSLNFCYSEGLKDHITSQVAGMLAGPLSNFPRLHKLSLVGNCISDDGIMDLNDALALPRHDLGGSRLRLLDLSQNFIGERGHVQMQELVAQFATRGSALIVNLMNNLLTVADSTSVASFD</sequence>
<dbReference type="Proteomes" id="UP001165083">
    <property type="component" value="Unassembled WGS sequence"/>
</dbReference>
<reference evidence="1" key="1">
    <citation type="submission" date="2023-04" db="EMBL/GenBank/DDBJ databases">
        <title>Phytophthora lilii NBRC 32176.</title>
        <authorList>
            <person name="Ichikawa N."/>
            <person name="Sato H."/>
            <person name="Tonouchi N."/>
        </authorList>
    </citation>
    <scope>NUCLEOTIDE SEQUENCE</scope>
    <source>
        <strain evidence="1">NBRC 32176</strain>
    </source>
</reference>